<evidence type="ECO:0000256" key="1">
    <source>
        <dbReference type="SAM" id="MobiDB-lite"/>
    </source>
</evidence>
<proteinExistence type="predicted"/>
<dbReference type="Proteomes" id="UP001355207">
    <property type="component" value="Chromosome 10"/>
</dbReference>
<feature type="region of interest" description="Disordered" evidence="1">
    <location>
        <begin position="115"/>
        <end position="168"/>
    </location>
</feature>
<sequence>MPPRASQATALGSQPSSASIPGGLSASPRLALDREKWEEEKIDKRFERPGRQYNLEVEARDQRFREMAMKVNTCAEMAGKMRTSPTIEATGIAFRNALHHWQEESQILRQCEAEVQRSRSTRQRLNREVDSGSRDIDDDDDEGDAEEGGDEEGDDDRLSRSPIEVDNT</sequence>
<accession>A0AAX4K4J3</accession>
<protein>
    <submittedName>
        <fullName evidence="2">Uncharacterized protein</fullName>
    </submittedName>
</protein>
<keyword evidence="3" id="KW-1185">Reference proteome</keyword>
<dbReference type="RefSeq" id="XP_066079244.1">
    <property type="nucleotide sequence ID" value="XM_066223147.1"/>
</dbReference>
<gene>
    <name evidence="2" type="ORF">L201_007440</name>
</gene>
<evidence type="ECO:0000313" key="2">
    <source>
        <dbReference type="EMBL" id="WWC92482.1"/>
    </source>
</evidence>
<reference evidence="2 3" key="1">
    <citation type="submission" date="2024-01" db="EMBL/GenBank/DDBJ databases">
        <title>Comparative genomics of Cryptococcus and Kwoniella reveals pathogenesis evolution and contrasting modes of karyotype evolution via chromosome fusion or intercentromeric recombination.</title>
        <authorList>
            <person name="Coelho M.A."/>
            <person name="David-Palma M."/>
            <person name="Shea T."/>
            <person name="Bowers K."/>
            <person name="McGinley-Smith S."/>
            <person name="Mohammad A.W."/>
            <person name="Gnirke A."/>
            <person name="Yurkov A.M."/>
            <person name="Nowrousian M."/>
            <person name="Sun S."/>
            <person name="Cuomo C.A."/>
            <person name="Heitman J."/>
        </authorList>
    </citation>
    <scope>NUCLEOTIDE SEQUENCE [LARGE SCALE GENOMIC DNA]</scope>
    <source>
        <strain evidence="2 3">CBS 6074</strain>
    </source>
</reference>
<dbReference type="AlphaFoldDB" id="A0AAX4K4J3"/>
<name>A0AAX4K4J3_9TREE</name>
<feature type="compositionally biased region" description="Polar residues" evidence="1">
    <location>
        <begin position="1"/>
        <end position="19"/>
    </location>
</feature>
<evidence type="ECO:0000313" key="3">
    <source>
        <dbReference type="Proteomes" id="UP001355207"/>
    </source>
</evidence>
<feature type="compositionally biased region" description="Acidic residues" evidence="1">
    <location>
        <begin position="136"/>
        <end position="155"/>
    </location>
</feature>
<dbReference type="GeneID" id="91098109"/>
<organism evidence="2 3">
    <name type="scientific">Kwoniella dendrophila CBS 6074</name>
    <dbReference type="NCBI Taxonomy" id="1295534"/>
    <lineage>
        <taxon>Eukaryota</taxon>
        <taxon>Fungi</taxon>
        <taxon>Dikarya</taxon>
        <taxon>Basidiomycota</taxon>
        <taxon>Agaricomycotina</taxon>
        <taxon>Tremellomycetes</taxon>
        <taxon>Tremellales</taxon>
        <taxon>Cryptococcaceae</taxon>
        <taxon>Kwoniella</taxon>
    </lineage>
</organism>
<feature type="region of interest" description="Disordered" evidence="1">
    <location>
        <begin position="1"/>
        <end position="32"/>
    </location>
</feature>
<feature type="compositionally biased region" description="Basic and acidic residues" evidence="1">
    <location>
        <begin position="125"/>
        <end position="135"/>
    </location>
</feature>
<dbReference type="EMBL" id="CP144107">
    <property type="protein sequence ID" value="WWC92482.1"/>
    <property type="molecule type" value="Genomic_DNA"/>
</dbReference>